<dbReference type="InterPro" id="IPR017900">
    <property type="entry name" value="4Fe4S_Fe_S_CS"/>
</dbReference>
<accession>A0A1V6C532</accession>
<name>A0A1V6C532_UNCT6</name>
<evidence type="ECO:0000259" key="4">
    <source>
        <dbReference type="PROSITE" id="PS51379"/>
    </source>
</evidence>
<keyword evidence="2" id="KW-0408">Iron</keyword>
<dbReference type="PANTHER" id="PTHR42827">
    <property type="entry name" value="IRON-SULFUR CLUSTER-BINDING PROTEIN-RELATED"/>
    <property type="match status" value="1"/>
</dbReference>
<keyword evidence="5" id="KW-0560">Oxidoreductase</keyword>
<dbReference type="PROSITE" id="PS51379">
    <property type="entry name" value="4FE4S_FER_2"/>
    <property type="match status" value="2"/>
</dbReference>
<dbReference type="GO" id="GO:0046872">
    <property type="term" value="F:metal ion binding"/>
    <property type="evidence" value="ECO:0007669"/>
    <property type="project" value="UniProtKB-KW"/>
</dbReference>
<gene>
    <name evidence="5" type="primary">queG_2</name>
    <name evidence="5" type="ORF">BWX89_01511</name>
</gene>
<dbReference type="PROSITE" id="PS00198">
    <property type="entry name" value="4FE4S_FER_1"/>
    <property type="match status" value="2"/>
</dbReference>
<protein>
    <submittedName>
        <fullName evidence="5">Epoxyqueuosine reductase</fullName>
        <ecNumber evidence="5">1.1.-.-</ecNumber>
    </submittedName>
</protein>
<feature type="domain" description="4Fe-4S ferredoxin-type" evidence="4">
    <location>
        <begin position="170"/>
        <end position="199"/>
    </location>
</feature>
<feature type="domain" description="4Fe-4S ferredoxin-type" evidence="4">
    <location>
        <begin position="624"/>
        <end position="654"/>
    </location>
</feature>
<keyword evidence="3" id="KW-0411">Iron-sulfur</keyword>
<dbReference type="EC" id="1.1.-.-" evidence="5"/>
<dbReference type="Proteomes" id="UP000485562">
    <property type="component" value="Unassembled WGS sequence"/>
</dbReference>
<comment type="caution">
    <text evidence="5">The sequence shown here is derived from an EMBL/GenBank/DDBJ whole genome shotgun (WGS) entry which is preliminary data.</text>
</comment>
<organism evidence="5">
    <name type="scientific">candidate division TA06 bacterium ADurb.Bin131</name>
    <dbReference type="NCBI Taxonomy" id="1852827"/>
    <lineage>
        <taxon>Bacteria</taxon>
        <taxon>Bacteria division TA06</taxon>
    </lineage>
</organism>
<evidence type="ECO:0000313" key="5">
    <source>
        <dbReference type="EMBL" id="OQB71951.1"/>
    </source>
</evidence>
<dbReference type="GO" id="GO:0051536">
    <property type="term" value="F:iron-sulfur cluster binding"/>
    <property type="evidence" value="ECO:0007669"/>
    <property type="project" value="UniProtKB-KW"/>
</dbReference>
<dbReference type="InterPro" id="IPR017896">
    <property type="entry name" value="4Fe4S_Fe-S-bd"/>
</dbReference>
<dbReference type="GO" id="GO:0016491">
    <property type="term" value="F:oxidoreductase activity"/>
    <property type="evidence" value="ECO:0007669"/>
    <property type="project" value="UniProtKB-KW"/>
</dbReference>
<evidence type="ECO:0000256" key="2">
    <source>
        <dbReference type="ARBA" id="ARBA00023004"/>
    </source>
</evidence>
<dbReference type="AlphaFoldDB" id="A0A1V6C532"/>
<sequence>MKNLTEQVKDYAKTLGADFVGIAPVERFKNAPLRMSPQGLLPSAESVIVCGIHHLDASIELSGEPTPHNMGSYSTQSSVMNPTLDDISFNIAIFLEKKGYRTLPIVSSNIWRYKGYKDLKVHFAPDIAHRYAAVAAGLGEIGWSGLFLHPEFGPRVRLVTIITDAGLVPDKMYGGKKLCDKCMECVKNCPVDAFRKEVKKINEIEIAGKKYKFPETNKWRCGWAENFGLNLFLEIPKKIDEDVILKNLEKYGYSAGEIGSCLRFCMIPEKRYYDKTYSRAPRRKKSKKKISMEELKKITDKYLIDYLCIKNNNNNNIDNEQLHPEYYLPDVTSIICIGVKKLGLASKETENHLISRIMGYAAFDIAHYLDINGYSAITHPQIDSNLIAHTLKTWHKNTTYSTVLTGADIQEIQVIRKPNKKEIEKEKFRDFCKGTGVDLVGFFDCSRFKEFKTKFLKKFPLQQQKETVYDAANNIYMPYSPEIKDEEIKLKSPEDYLGNAKSIIVIGLHFPDASIDTAKITPAETVGPYAFAQFETLNLLNDAAYKIIKRLNDSGYKADYCYDLTGLSSFVLSSRGILPDMRANAFAAMLAGLAHIGKNGCPITPGFGQRQRFLSIITDFHFSNDPLLEDKSPCEKCTECIEGCPTNAIKTCKEIRLEGIEFKIPLIDDFSCDWAKRYGLIGKEGPEYMGLDVNHNIPAEKTLNKLCENLIKTRWGVQKRHLNICEECIRICPYKGQRGKNDNI</sequence>
<dbReference type="EMBL" id="MWDQ01000146">
    <property type="protein sequence ID" value="OQB71951.1"/>
    <property type="molecule type" value="Genomic_DNA"/>
</dbReference>
<dbReference type="PANTHER" id="PTHR42827:SF1">
    <property type="entry name" value="IRON-SULFUR CLUSTER-BINDING PROTEIN"/>
    <property type="match status" value="1"/>
</dbReference>
<proteinExistence type="predicted"/>
<reference evidence="5" key="1">
    <citation type="submission" date="2017-02" db="EMBL/GenBank/DDBJ databases">
        <title>Delving into the versatile metabolic prowess of the omnipresent phylum Bacteroidetes.</title>
        <authorList>
            <person name="Nobu M.K."/>
            <person name="Mei R."/>
            <person name="Narihiro T."/>
            <person name="Kuroda K."/>
            <person name="Liu W.-T."/>
        </authorList>
    </citation>
    <scope>NUCLEOTIDE SEQUENCE</scope>
    <source>
        <strain evidence="5">ADurb.Bin131</strain>
    </source>
</reference>
<evidence type="ECO:0000256" key="1">
    <source>
        <dbReference type="ARBA" id="ARBA00022723"/>
    </source>
</evidence>
<keyword evidence="1" id="KW-0479">Metal-binding</keyword>
<evidence type="ECO:0000256" key="3">
    <source>
        <dbReference type="ARBA" id="ARBA00023014"/>
    </source>
</evidence>